<evidence type="ECO:0000313" key="6">
    <source>
        <dbReference type="Proteomes" id="UP000548582"/>
    </source>
</evidence>
<dbReference type="PIRSF" id="PIRSF002741">
    <property type="entry name" value="MppA"/>
    <property type="match status" value="1"/>
</dbReference>
<evidence type="ECO:0000313" key="5">
    <source>
        <dbReference type="EMBL" id="NMJ44407.1"/>
    </source>
</evidence>
<dbReference type="Pfam" id="PF00496">
    <property type="entry name" value="SBP_bac_5"/>
    <property type="match status" value="1"/>
</dbReference>
<gene>
    <name evidence="5" type="ORF">GWK16_24390</name>
</gene>
<comment type="subcellular location">
    <subcellularLocation>
        <location evidence="1">Periplasm</location>
    </subcellularLocation>
</comment>
<protein>
    <submittedName>
        <fullName evidence="5">4-phytase</fullName>
    </submittedName>
</protein>
<feature type="signal peptide" evidence="3">
    <location>
        <begin position="1"/>
        <end position="25"/>
    </location>
</feature>
<dbReference type="InterPro" id="IPR030678">
    <property type="entry name" value="Peptide/Ni-bd"/>
</dbReference>
<comment type="caution">
    <text evidence="5">The sequence shown here is derived from an EMBL/GenBank/DDBJ whole genome shotgun (WGS) entry which is preliminary data.</text>
</comment>
<evidence type="ECO:0000259" key="4">
    <source>
        <dbReference type="Pfam" id="PF00496"/>
    </source>
</evidence>
<feature type="domain" description="Solute-binding protein family 5" evidence="4">
    <location>
        <begin position="79"/>
        <end position="417"/>
    </location>
</feature>
<reference evidence="5 6" key="1">
    <citation type="submission" date="2020-03" db="EMBL/GenBank/DDBJ databases">
        <authorList>
            <person name="Sun Q."/>
        </authorList>
    </citation>
    <scope>NUCLEOTIDE SEQUENCE [LARGE SCALE GENOMIC DNA]</scope>
    <source>
        <strain evidence="5 6">JC162</strain>
    </source>
</reference>
<dbReference type="GO" id="GO:0015833">
    <property type="term" value="P:peptide transport"/>
    <property type="evidence" value="ECO:0007669"/>
    <property type="project" value="TreeGrafter"/>
</dbReference>
<dbReference type="SUPFAM" id="SSF53850">
    <property type="entry name" value="Periplasmic binding protein-like II"/>
    <property type="match status" value="1"/>
</dbReference>
<dbReference type="GO" id="GO:1904680">
    <property type="term" value="F:peptide transmembrane transporter activity"/>
    <property type="evidence" value="ECO:0007669"/>
    <property type="project" value="TreeGrafter"/>
</dbReference>
<name>A0A848EM15_9PROT</name>
<sequence length="537" mass="59667">MSRFRRVTAYALGAAMLAASGGALAQQPRTLRIAMTASDVPTTTGMPNNGFEGMRFLGYPIFEALTLWDLSDASKPAGLRPGLAERWEQDVNDPKVWRFHLRQGVTFHDGTPFNADAVIWNMDRFFRSDAPQFEPGGSGITRARVTILASYRKIDDMTVEMTTTRVASYFPYMVVYILMTSPQSWESAGRDWARVGTLPPAGTGPFRLSRFVPRQSAELSRHDGYWDANRRARLDRILLLPMPEANTRLAALRAGQVDWIEVPPPDAIPSLRSAGFNVTTGSYPHVWPWFFQMQGANTPFGDVRVRQGLNYCVDREGLVQLLNGTAEPSVGWLKPSDPAFGNPQHRYRFDAARGRALLAEAGFNAQRPLRFRVMISTSGSGQMLPLPMNEFLQQNLREACGVQVEFEVTDWSNLLVATRTAPGSGVVANVQSLNPSSPSSDPGVMARYFLRAGTPPNGFNWPGFSDDQFEAAFTRLESARTPAEATAAYAQAHERLVDNPPWLFIVHDLNPRAMSRRVTGFTSVQSWFQDLVPVSLQ</sequence>
<dbReference type="CDD" id="cd08495">
    <property type="entry name" value="PBP2_NikA_DppA_OppA_like_8"/>
    <property type="match status" value="1"/>
</dbReference>
<evidence type="ECO:0000256" key="2">
    <source>
        <dbReference type="ARBA" id="ARBA00005695"/>
    </source>
</evidence>
<dbReference type="GO" id="GO:0043190">
    <property type="term" value="C:ATP-binding cassette (ABC) transporter complex"/>
    <property type="evidence" value="ECO:0007669"/>
    <property type="project" value="InterPro"/>
</dbReference>
<evidence type="ECO:0000256" key="1">
    <source>
        <dbReference type="ARBA" id="ARBA00004418"/>
    </source>
</evidence>
<dbReference type="Gene3D" id="3.10.105.10">
    <property type="entry name" value="Dipeptide-binding Protein, Domain 3"/>
    <property type="match status" value="1"/>
</dbReference>
<dbReference type="GO" id="GO:0030288">
    <property type="term" value="C:outer membrane-bounded periplasmic space"/>
    <property type="evidence" value="ECO:0007669"/>
    <property type="project" value="UniProtKB-ARBA"/>
</dbReference>
<proteinExistence type="inferred from homology"/>
<dbReference type="Gene3D" id="3.90.76.10">
    <property type="entry name" value="Dipeptide-binding Protein, Domain 1"/>
    <property type="match status" value="1"/>
</dbReference>
<dbReference type="EMBL" id="JABBKX010000016">
    <property type="protein sequence ID" value="NMJ44407.1"/>
    <property type="molecule type" value="Genomic_DNA"/>
</dbReference>
<dbReference type="RefSeq" id="WP_170056586.1">
    <property type="nucleotide sequence ID" value="NZ_JABBKX010000016.1"/>
</dbReference>
<feature type="chain" id="PRO_5032561041" evidence="3">
    <location>
        <begin position="26"/>
        <end position="537"/>
    </location>
</feature>
<dbReference type="PANTHER" id="PTHR30290:SF83">
    <property type="entry name" value="ABC TRANSPORTER SUBSTRATE-BINDING PROTEIN"/>
    <property type="match status" value="1"/>
</dbReference>
<comment type="similarity">
    <text evidence="2">Belongs to the bacterial solute-binding protein 5 family.</text>
</comment>
<dbReference type="InterPro" id="IPR000914">
    <property type="entry name" value="SBP_5_dom"/>
</dbReference>
<dbReference type="Proteomes" id="UP000548582">
    <property type="component" value="Unassembled WGS sequence"/>
</dbReference>
<dbReference type="Gene3D" id="3.40.190.10">
    <property type="entry name" value="Periplasmic binding protein-like II"/>
    <property type="match status" value="1"/>
</dbReference>
<dbReference type="InterPro" id="IPR039424">
    <property type="entry name" value="SBP_5"/>
</dbReference>
<dbReference type="AlphaFoldDB" id="A0A848EM15"/>
<dbReference type="PANTHER" id="PTHR30290">
    <property type="entry name" value="PERIPLASMIC BINDING COMPONENT OF ABC TRANSPORTER"/>
    <property type="match status" value="1"/>
</dbReference>
<keyword evidence="3" id="KW-0732">Signal</keyword>
<accession>A0A848EM15</accession>
<evidence type="ECO:0000256" key="3">
    <source>
        <dbReference type="SAM" id="SignalP"/>
    </source>
</evidence>
<organism evidence="5 6">
    <name type="scientific">Neoroseomonas marina</name>
    <dbReference type="NCBI Taxonomy" id="1232220"/>
    <lineage>
        <taxon>Bacteria</taxon>
        <taxon>Pseudomonadati</taxon>
        <taxon>Pseudomonadota</taxon>
        <taxon>Alphaproteobacteria</taxon>
        <taxon>Acetobacterales</taxon>
        <taxon>Acetobacteraceae</taxon>
        <taxon>Neoroseomonas</taxon>
    </lineage>
</organism>
<keyword evidence="6" id="KW-1185">Reference proteome</keyword>